<dbReference type="PANTHER" id="PTHR16305:SF35">
    <property type="entry name" value="TRANSCRIPTIONAL ACTIVATOR DOMAIN"/>
    <property type="match status" value="1"/>
</dbReference>
<comment type="caution">
    <text evidence="4">The sequence shown here is derived from an EMBL/GenBank/DDBJ whole genome shotgun (WGS) entry which is preliminary data.</text>
</comment>
<dbReference type="SUPFAM" id="SSF48452">
    <property type="entry name" value="TPR-like"/>
    <property type="match status" value="1"/>
</dbReference>
<dbReference type="PRINTS" id="PR00038">
    <property type="entry name" value="HTHLUXR"/>
</dbReference>
<gene>
    <name evidence="4" type="ORF">FB390_1321</name>
</gene>
<evidence type="ECO:0000256" key="2">
    <source>
        <dbReference type="ARBA" id="ARBA00022840"/>
    </source>
</evidence>
<keyword evidence="1" id="KW-0547">Nucleotide-binding</keyword>
<reference evidence="4 5" key="1">
    <citation type="submission" date="2019-06" db="EMBL/GenBank/DDBJ databases">
        <title>Sequencing the genomes of 1000 actinobacteria strains.</title>
        <authorList>
            <person name="Klenk H.-P."/>
        </authorList>
    </citation>
    <scope>NUCLEOTIDE SEQUENCE [LARGE SCALE GENOMIC DNA]</scope>
    <source>
        <strain evidence="4 5">DSM 103495</strain>
    </source>
</reference>
<dbReference type="InterPro" id="IPR027417">
    <property type="entry name" value="P-loop_NTPase"/>
</dbReference>
<feature type="domain" description="HTH luxR-type" evidence="3">
    <location>
        <begin position="895"/>
        <end position="960"/>
    </location>
</feature>
<keyword evidence="5" id="KW-1185">Reference proteome</keyword>
<dbReference type="Proteomes" id="UP000316331">
    <property type="component" value="Unassembled WGS sequence"/>
</dbReference>
<evidence type="ECO:0000313" key="5">
    <source>
        <dbReference type="Proteomes" id="UP000316331"/>
    </source>
</evidence>
<dbReference type="Pfam" id="PF13191">
    <property type="entry name" value="AAA_16"/>
    <property type="match status" value="1"/>
</dbReference>
<dbReference type="SMART" id="SM00421">
    <property type="entry name" value="HTH_LUXR"/>
    <property type="match status" value="1"/>
</dbReference>
<dbReference type="GO" id="GO:0006355">
    <property type="term" value="P:regulation of DNA-templated transcription"/>
    <property type="evidence" value="ECO:0007669"/>
    <property type="project" value="InterPro"/>
</dbReference>
<protein>
    <submittedName>
        <fullName evidence="4">Regulatory LuxR family protein</fullName>
    </submittedName>
</protein>
<dbReference type="PROSITE" id="PS50043">
    <property type="entry name" value="HTH_LUXR_2"/>
    <property type="match status" value="1"/>
</dbReference>
<proteinExistence type="predicted"/>
<organism evidence="4 5">
    <name type="scientific">Nocardia bhagyanarayanae</name>
    <dbReference type="NCBI Taxonomy" id="1215925"/>
    <lineage>
        <taxon>Bacteria</taxon>
        <taxon>Bacillati</taxon>
        <taxon>Actinomycetota</taxon>
        <taxon>Actinomycetes</taxon>
        <taxon>Mycobacteriales</taxon>
        <taxon>Nocardiaceae</taxon>
        <taxon>Nocardia</taxon>
    </lineage>
</organism>
<dbReference type="Gene3D" id="1.10.10.10">
    <property type="entry name" value="Winged helix-like DNA-binding domain superfamily/Winged helix DNA-binding domain"/>
    <property type="match status" value="1"/>
</dbReference>
<dbReference type="InterPro" id="IPR036388">
    <property type="entry name" value="WH-like_DNA-bd_sf"/>
</dbReference>
<dbReference type="Pfam" id="PF00196">
    <property type="entry name" value="GerE"/>
    <property type="match status" value="1"/>
</dbReference>
<dbReference type="InterPro" id="IPR016032">
    <property type="entry name" value="Sig_transdc_resp-reg_C-effctor"/>
</dbReference>
<keyword evidence="2" id="KW-0067">ATP-binding</keyword>
<evidence type="ECO:0000256" key="1">
    <source>
        <dbReference type="ARBA" id="ARBA00022741"/>
    </source>
</evidence>
<evidence type="ECO:0000259" key="3">
    <source>
        <dbReference type="PROSITE" id="PS50043"/>
    </source>
</evidence>
<dbReference type="CDD" id="cd06170">
    <property type="entry name" value="LuxR_C_like"/>
    <property type="match status" value="1"/>
</dbReference>
<dbReference type="InterPro" id="IPR041664">
    <property type="entry name" value="AAA_16"/>
</dbReference>
<dbReference type="AlphaFoldDB" id="A0A543F7C1"/>
<sequence length="963" mass="102547">MRNDCRVSGVVSGVLVGRAAEVAELADAFRDEQVAAVLIGGEAGIGKSRLVAEFSGRLDPSVLTPVGRCLEFGSTAVPFAPFVAALSSLVRRLGVDEVAALLPPQPALARWLPQLAVRSGLPAVESDRTQLFGEVLMLLEQLGARRPVVLVLEDLHWADQGTRELLAFLVANLAQRRILLIGTYRPAESGPLRDLVAQLRRDPAVRMVAPQPLTRHEVGRQLAALLNSEPAPEAITRVFERSGGNPLFVEALSRSTEYLPADLTDLLLSFLSGLGDASRVVVAAAAVIGSPVRHDMLAALSGLPAASLLAALRELTDRELLHATDTGYEFRHVLIRQTVYEDLLPAERSRMHAALVEILRTHRAALPPPVYYAELAHHAEASGDLRRALIAFWKTAAALDDAAAQLYPLQRVVDLWDRLPAAELLDTTRSAVLEQFAAACDRSGEVVRGITAVDDALAAVDPALDPSRAARLYRLRAALRSRTGAGPGADVDRALELLAAQPPTVLRAEVLADRAVHRVFAGDPAGAAEDATAVLRTLESHAELDFGPGDRPIPDSVRIARSTARAHAYRGLASADDIDTAIACFEQARRAAELSSDTRTAVDVAVWESAVLVGAGRYEAAIGVVQRGLRAAQAAFRFEESGPILFVKWTQALTALGRWPEALGVVDDVQLSQLPPLSVAALRLSHARIALAQGDSQRALTLAEQVAALLGDGVWARQYRIQLHVLHTALAVQREDMAAARAVLDRSVADGTDVLTAYPHETWPLVALSARVPQAPGELRALADSMPRTSPVHLAHSAVFRAHTTGSAPDWSTAADAWAALRQPYEHAQALLAAADSAVTAGDRASATAALRLAVSRAADLGAVHILDAARQLARRSRLTVDDSPVGAASTNADSAPRGFGLTARELDVLRLIAEGMSNRSIATELFISPNTAGVHVSRILTKLGASSRTEAAAIAHRHNLIS</sequence>
<dbReference type="EMBL" id="VFPG01000001">
    <property type="protein sequence ID" value="TQM29711.1"/>
    <property type="molecule type" value="Genomic_DNA"/>
</dbReference>
<evidence type="ECO:0000313" key="4">
    <source>
        <dbReference type="EMBL" id="TQM29711.1"/>
    </source>
</evidence>
<name>A0A543F7C1_9NOCA</name>
<dbReference type="SUPFAM" id="SSF52540">
    <property type="entry name" value="P-loop containing nucleoside triphosphate hydrolases"/>
    <property type="match status" value="1"/>
</dbReference>
<dbReference type="InterPro" id="IPR000792">
    <property type="entry name" value="Tscrpt_reg_LuxR_C"/>
</dbReference>
<accession>A0A543F7C1</accession>
<dbReference type="GO" id="GO:0005524">
    <property type="term" value="F:ATP binding"/>
    <property type="evidence" value="ECO:0007669"/>
    <property type="project" value="UniProtKB-KW"/>
</dbReference>
<dbReference type="GO" id="GO:0003677">
    <property type="term" value="F:DNA binding"/>
    <property type="evidence" value="ECO:0007669"/>
    <property type="project" value="InterPro"/>
</dbReference>
<dbReference type="GO" id="GO:0004016">
    <property type="term" value="F:adenylate cyclase activity"/>
    <property type="evidence" value="ECO:0007669"/>
    <property type="project" value="TreeGrafter"/>
</dbReference>
<dbReference type="SUPFAM" id="SSF46894">
    <property type="entry name" value="C-terminal effector domain of the bipartite response regulators"/>
    <property type="match status" value="1"/>
</dbReference>
<dbReference type="InterPro" id="IPR011990">
    <property type="entry name" value="TPR-like_helical_dom_sf"/>
</dbReference>
<dbReference type="Gene3D" id="3.40.50.300">
    <property type="entry name" value="P-loop containing nucleotide triphosphate hydrolases"/>
    <property type="match status" value="1"/>
</dbReference>
<dbReference type="GO" id="GO:0005737">
    <property type="term" value="C:cytoplasm"/>
    <property type="evidence" value="ECO:0007669"/>
    <property type="project" value="TreeGrafter"/>
</dbReference>
<dbReference type="OrthoDB" id="4017436at2"/>
<dbReference type="PANTHER" id="PTHR16305">
    <property type="entry name" value="TESTICULAR SOLUBLE ADENYLYL CYCLASE"/>
    <property type="match status" value="1"/>
</dbReference>